<evidence type="ECO:0000256" key="2">
    <source>
        <dbReference type="ARBA" id="ARBA00022448"/>
    </source>
</evidence>
<dbReference type="Pfam" id="PF07690">
    <property type="entry name" value="MFS_1"/>
    <property type="match status" value="1"/>
</dbReference>
<name>A0A931E8P0_9BACT</name>
<feature type="transmembrane region" description="Helical" evidence="6">
    <location>
        <begin position="394"/>
        <end position="415"/>
    </location>
</feature>
<accession>A0A931E8P0</accession>
<proteinExistence type="predicted"/>
<protein>
    <submittedName>
        <fullName evidence="7">MFS transporter</fullName>
    </submittedName>
</protein>
<keyword evidence="8" id="KW-1185">Reference proteome</keyword>
<feature type="transmembrane region" description="Helical" evidence="6">
    <location>
        <begin position="52"/>
        <end position="71"/>
    </location>
</feature>
<feature type="transmembrane region" description="Helical" evidence="6">
    <location>
        <begin position="12"/>
        <end position="40"/>
    </location>
</feature>
<dbReference type="PANTHER" id="PTHR12778:SF10">
    <property type="entry name" value="MAJOR FACILITATOR SUPERFAMILY DOMAIN-CONTAINING PROTEIN 3"/>
    <property type="match status" value="1"/>
</dbReference>
<dbReference type="EMBL" id="JADWYR010000002">
    <property type="protein sequence ID" value="MBG9377194.1"/>
    <property type="molecule type" value="Genomic_DNA"/>
</dbReference>
<feature type="transmembrane region" description="Helical" evidence="6">
    <location>
        <begin position="178"/>
        <end position="195"/>
    </location>
</feature>
<dbReference type="InterPro" id="IPR036259">
    <property type="entry name" value="MFS_trans_sf"/>
</dbReference>
<evidence type="ECO:0000313" key="8">
    <source>
        <dbReference type="Proteomes" id="UP000628448"/>
    </source>
</evidence>
<dbReference type="AlphaFoldDB" id="A0A931E8P0"/>
<evidence type="ECO:0000256" key="1">
    <source>
        <dbReference type="ARBA" id="ARBA00004141"/>
    </source>
</evidence>
<dbReference type="GO" id="GO:0022857">
    <property type="term" value="F:transmembrane transporter activity"/>
    <property type="evidence" value="ECO:0007669"/>
    <property type="project" value="InterPro"/>
</dbReference>
<dbReference type="Proteomes" id="UP000628448">
    <property type="component" value="Unassembled WGS sequence"/>
</dbReference>
<dbReference type="InterPro" id="IPR011701">
    <property type="entry name" value="MFS"/>
</dbReference>
<keyword evidence="4 6" id="KW-1133">Transmembrane helix</keyword>
<feature type="transmembrane region" description="Helical" evidence="6">
    <location>
        <begin position="153"/>
        <end position="172"/>
    </location>
</feature>
<feature type="transmembrane region" description="Helical" evidence="6">
    <location>
        <begin position="83"/>
        <end position="104"/>
    </location>
</feature>
<keyword evidence="3 6" id="KW-0812">Transmembrane</keyword>
<evidence type="ECO:0000256" key="3">
    <source>
        <dbReference type="ARBA" id="ARBA00022692"/>
    </source>
</evidence>
<evidence type="ECO:0000256" key="6">
    <source>
        <dbReference type="SAM" id="Phobius"/>
    </source>
</evidence>
<evidence type="ECO:0000256" key="4">
    <source>
        <dbReference type="ARBA" id="ARBA00022989"/>
    </source>
</evidence>
<dbReference type="RefSeq" id="WP_196991293.1">
    <property type="nucleotide sequence ID" value="NZ_JADWYR010000002.1"/>
</dbReference>
<keyword evidence="2" id="KW-0813">Transport</keyword>
<feature type="transmembrane region" description="Helical" evidence="6">
    <location>
        <begin position="281"/>
        <end position="299"/>
    </location>
</feature>
<keyword evidence="5 6" id="KW-0472">Membrane</keyword>
<dbReference type="SUPFAM" id="SSF103473">
    <property type="entry name" value="MFS general substrate transporter"/>
    <property type="match status" value="1"/>
</dbReference>
<feature type="transmembrane region" description="Helical" evidence="6">
    <location>
        <begin position="241"/>
        <end position="261"/>
    </location>
</feature>
<dbReference type="Gene3D" id="1.20.1250.20">
    <property type="entry name" value="MFS general substrate transporter like domains"/>
    <property type="match status" value="1"/>
</dbReference>
<evidence type="ECO:0000256" key="5">
    <source>
        <dbReference type="ARBA" id="ARBA00023136"/>
    </source>
</evidence>
<feature type="transmembrane region" description="Helical" evidence="6">
    <location>
        <begin position="311"/>
        <end position="331"/>
    </location>
</feature>
<sequence length="429" mass="47133">MKAMALNTHSRLRYVTFFYLYLMQGIPSGFALTAIANYLVGKHVAPQTVGTFIAIVGIPWIIQFIWGPLIDRYQYSVIGHRKQWVVLTQCMATVASLGLLYVSVPEQQIGLMTAAFFVHSLFASVQDASVDAIAISVVPVAERGRVNAFMRGGYLVGISLGAAGLSAVLHTYGFHTAVLLQTATLLVFTVCTFFTKLDEDDRLMPAFFHRNQAPPKPAGKNPPAKYLFRKLFRGILRKESLQQFGVIAGVYVCFSIFIRSYTYHIIHVLGWADQSVSVLQGSWGSLLTFVVIIGGGAVSDRIGAKKLQQRVMWGVAVFLLLLNGLSAWWGTHALTSAGLVLWNFADPLFSVASFPVLMSMCDHEVEGSQFTAYMAIINFCDVAGSYVTGWALTIFPAPAIGFTCGVVMLLLITGFRRLRTVNHLPVKQV</sequence>
<evidence type="ECO:0000313" key="7">
    <source>
        <dbReference type="EMBL" id="MBG9377194.1"/>
    </source>
</evidence>
<comment type="caution">
    <text evidence="7">The sequence shown here is derived from an EMBL/GenBank/DDBJ whole genome shotgun (WGS) entry which is preliminary data.</text>
</comment>
<organism evidence="7 8">
    <name type="scientific">Panacibacter microcysteis</name>
    <dbReference type="NCBI Taxonomy" id="2793269"/>
    <lineage>
        <taxon>Bacteria</taxon>
        <taxon>Pseudomonadati</taxon>
        <taxon>Bacteroidota</taxon>
        <taxon>Chitinophagia</taxon>
        <taxon>Chitinophagales</taxon>
        <taxon>Chitinophagaceae</taxon>
        <taxon>Panacibacter</taxon>
    </lineage>
</organism>
<reference evidence="7" key="1">
    <citation type="submission" date="2020-11" db="EMBL/GenBank/DDBJ databases">
        <title>Bacterial whole genome sequence for Panacibacter sp. DH6.</title>
        <authorList>
            <person name="Le V."/>
            <person name="Ko S."/>
            <person name="Ahn C.-Y."/>
            <person name="Oh H.-M."/>
        </authorList>
    </citation>
    <scope>NUCLEOTIDE SEQUENCE</scope>
    <source>
        <strain evidence="7">DH6</strain>
    </source>
</reference>
<gene>
    <name evidence="7" type="ORF">I5907_13200</name>
</gene>
<comment type="subcellular location">
    <subcellularLocation>
        <location evidence="1">Membrane</location>
        <topology evidence="1">Multi-pass membrane protein</topology>
    </subcellularLocation>
</comment>
<dbReference type="PANTHER" id="PTHR12778">
    <property type="entry name" value="SOLUTE CARRIER FAMILY 33 ACETYL-COA TRANSPORTER -RELATED"/>
    <property type="match status" value="1"/>
</dbReference>
<dbReference type="InterPro" id="IPR004752">
    <property type="entry name" value="AmpG_permease/AT-1"/>
</dbReference>
<dbReference type="GO" id="GO:0016020">
    <property type="term" value="C:membrane"/>
    <property type="evidence" value="ECO:0007669"/>
    <property type="project" value="UniProtKB-SubCell"/>
</dbReference>